<keyword evidence="1" id="KW-0175">Coiled coil</keyword>
<dbReference type="Proteomes" id="UP000007177">
    <property type="component" value="Chromosome"/>
</dbReference>
<gene>
    <name evidence="2" type="ordered locus">Awo_c19830</name>
</gene>
<dbReference type="EMBL" id="CP002987">
    <property type="protein sequence ID" value="AFA48761.1"/>
    <property type="molecule type" value="Genomic_DNA"/>
</dbReference>
<proteinExistence type="predicted"/>
<sequence>MELRILDTEFNLKAKGNEEHISHVSEYVNTELERVKTANPFTNHIRIAILGCMNITEKLFNAEEKVRNFEETKVKEKSEVSLVKEELESTKTILNEEKMKYKALTEEKDLLQKELDEKNDLLAQYREHLRQSKTESETSRKTILDLQNQLFESQIELVKANKNHMEKDIFKNIEDKMKID</sequence>
<protein>
    <recommendedName>
        <fullName evidence="4">Cell division protein ZapA</fullName>
    </recommendedName>
</protein>
<dbReference type="Pfam" id="PF05164">
    <property type="entry name" value="ZapA"/>
    <property type="match status" value="1"/>
</dbReference>
<feature type="coiled-coil region" evidence="1">
    <location>
        <begin position="52"/>
        <end position="163"/>
    </location>
</feature>
<keyword evidence="3" id="KW-1185">Reference proteome</keyword>
<dbReference type="Gene3D" id="6.10.250.790">
    <property type="match status" value="1"/>
</dbReference>
<dbReference type="HOGENOM" id="CLU_1553933_0_0_9"/>
<reference evidence="3" key="1">
    <citation type="submission" date="2011-07" db="EMBL/GenBank/DDBJ databases">
        <title>Complete genome sequence of Acetobacterium woodii.</title>
        <authorList>
            <person name="Poehlein A."/>
            <person name="Schmidt S."/>
            <person name="Kaster A.-K."/>
            <person name="Goenrich M."/>
            <person name="Vollmers J."/>
            <person name="Thuermer A."/>
            <person name="Gottschalk G."/>
            <person name="Thauer R.K."/>
            <person name="Daniel R."/>
            <person name="Mueller V."/>
        </authorList>
    </citation>
    <scope>NUCLEOTIDE SEQUENCE [LARGE SCALE GENOMIC DNA]</scope>
    <source>
        <strain evidence="3">ATCC 29683 / DSM 1030 / JCM 2381 / KCTC 1655 / WB1</strain>
    </source>
</reference>
<dbReference type="InterPro" id="IPR036192">
    <property type="entry name" value="Cell_div_ZapA-like_sf"/>
</dbReference>
<evidence type="ECO:0000256" key="1">
    <source>
        <dbReference type="SAM" id="Coils"/>
    </source>
</evidence>
<evidence type="ECO:0000313" key="2">
    <source>
        <dbReference type="EMBL" id="AFA48761.1"/>
    </source>
</evidence>
<organism evidence="2 3">
    <name type="scientific">Acetobacterium woodii (strain ATCC 29683 / DSM 1030 / JCM 2381 / KCTC 1655 / WB1)</name>
    <dbReference type="NCBI Taxonomy" id="931626"/>
    <lineage>
        <taxon>Bacteria</taxon>
        <taxon>Bacillati</taxon>
        <taxon>Bacillota</taxon>
        <taxon>Clostridia</taxon>
        <taxon>Eubacteriales</taxon>
        <taxon>Eubacteriaceae</taxon>
        <taxon>Acetobacterium</taxon>
    </lineage>
</organism>
<evidence type="ECO:0000313" key="3">
    <source>
        <dbReference type="Proteomes" id="UP000007177"/>
    </source>
</evidence>
<dbReference type="KEGG" id="awo:Awo_c19830"/>
<dbReference type="InterPro" id="IPR007838">
    <property type="entry name" value="Cell_div_ZapA-like"/>
</dbReference>
<dbReference type="AlphaFoldDB" id="H6LK07"/>
<reference evidence="2 3" key="2">
    <citation type="journal article" date="2012" name="PLoS ONE">
        <title>An ancient pathway combining carbon dioxide fixation with the generation and utilization of a sodium ion gradient for ATP synthesis.</title>
        <authorList>
            <person name="Poehlein A."/>
            <person name="Schmidt S."/>
            <person name="Kaster A.K."/>
            <person name="Goenrich M."/>
            <person name="Vollmers J."/>
            <person name="Thurmer A."/>
            <person name="Bertsch J."/>
            <person name="Schuchmann K."/>
            <person name="Voigt B."/>
            <person name="Hecker M."/>
            <person name="Daniel R."/>
            <person name="Thauer R.K."/>
            <person name="Gottschalk G."/>
            <person name="Muller V."/>
        </authorList>
    </citation>
    <scope>NUCLEOTIDE SEQUENCE [LARGE SCALE GENOMIC DNA]</scope>
    <source>
        <strain evidence="3">ATCC 29683 / DSM 1030 / JCM 2381 / KCTC 1655 / WB1</strain>
    </source>
</reference>
<dbReference type="eggNOG" id="COG3027">
    <property type="taxonomic scope" value="Bacteria"/>
</dbReference>
<accession>H6LK07</accession>
<dbReference type="SUPFAM" id="SSF102829">
    <property type="entry name" value="Cell division protein ZapA-like"/>
    <property type="match status" value="1"/>
</dbReference>
<name>H6LK07_ACEWD</name>
<dbReference type="STRING" id="931626.Awo_c19830"/>
<evidence type="ECO:0008006" key="4">
    <source>
        <dbReference type="Google" id="ProtNLM"/>
    </source>
</evidence>
<dbReference type="InterPro" id="IPR053712">
    <property type="entry name" value="Bac_CellDiv_Activator"/>
</dbReference>